<dbReference type="SUPFAM" id="SSF53850">
    <property type="entry name" value="Periplasmic binding protein-like II"/>
    <property type="match status" value="1"/>
</dbReference>
<sequence length="306" mass="33305">MRRQLTLRQVEAFRAVMLRGSISGAAEMLGLTQPAVSRLMRDMQDVLQLRLLNRQGNRIAANAEANLLFEEVQQCFVSLGRIERTAQEIKRSWHGSLRIAAMAGPAQGFLPGLVARFLRKYPETFVALHNHVAVTTLERVSLRQFDFGIAYAPPDYPGLDIEPLPRLEAVCAVPAGHPLAAKQVVTLEDLRGQNLLSLGARSQIAVTLEAMLRVAGITAPILAESTASEVLCRLVGQGVGIALVDPFTGSAVCDPAVVMRRFEPRVDYAVSMVFPSGMPRSRPVEQFIAMLREAATMPRLLAAAAG</sequence>
<dbReference type="SUPFAM" id="SSF46785">
    <property type="entry name" value="Winged helix' DNA-binding domain"/>
    <property type="match status" value="1"/>
</dbReference>
<comment type="caution">
    <text evidence="6">The sequence shown here is derived from an EMBL/GenBank/DDBJ whole genome shotgun (WGS) entry which is preliminary data.</text>
</comment>
<evidence type="ECO:0000259" key="5">
    <source>
        <dbReference type="PROSITE" id="PS50931"/>
    </source>
</evidence>
<keyword evidence="3" id="KW-0238">DNA-binding</keyword>
<gene>
    <name evidence="6" type="ORF">GXW71_27675</name>
</gene>
<evidence type="ECO:0000256" key="1">
    <source>
        <dbReference type="ARBA" id="ARBA00009437"/>
    </source>
</evidence>
<evidence type="ECO:0000256" key="4">
    <source>
        <dbReference type="ARBA" id="ARBA00023163"/>
    </source>
</evidence>
<evidence type="ECO:0000256" key="2">
    <source>
        <dbReference type="ARBA" id="ARBA00023015"/>
    </source>
</evidence>
<dbReference type="Gene3D" id="1.10.10.10">
    <property type="entry name" value="Winged helix-like DNA-binding domain superfamily/Winged helix DNA-binding domain"/>
    <property type="match status" value="1"/>
</dbReference>
<proteinExistence type="inferred from homology"/>
<accession>A0ABS5F6G6</accession>
<reference evidence="7" key="1">
    <citation type="journal article" date="2021" name="Syst. Appl. Microbiol.">
        <title>Roseomonas hellenica sp. nov., isolated from roots of wild-growing Alkanna tinctoria.</title>
        <authorList>
            <person name="Rat A."/>
            <person name="Naranjo H.D."/>
            <person name="Lebbe L."/>
            <person name="Cnockaert M."/>
            <person name="Krigas N."/>
            <person name="Grigoriadou K."/>
            <person name="Maloupa E."/>
            <person name="Willems A."/>
        </authorList>
    </citation>
    <scope>NUCLEOTIDE SEQUENCE [LARGE SCALE GENOMIC DNA]</scope>
    <source>
        <strain evidence="7">LMG 31523</strain>
    </source>
</reference>
<feature type="domain" description="HTH lysR-type" evidence="5">
    <location>
        <begin position="5"/>
        <end position="62"/>
    </location>
</feature>
<dbReference type="Pfam" id="PF00126">
    <property type="entry name" value="HTH_1"/>
    <property type="match status" value="1"/>
</dbReference>
<dbReference type="InterPro" id="IPR037424">
    <property type="entry name" value="NocR_PBP2"/>
</dbReference>
<name>A0ABS5F6G6_9PROT</name>
<evidence type="ECO:0000313" key="6">
    <source>
        <dbReference type="EMBL" id="MBR0668165.1"/>
    </source>
</evidence>
<dbReference type="InterPro" id="IPR005119">
    <property type="entry name" value="LysR_subst-bd"/>
</dbReference>
<dbReference type="InterPro" id="IPR000847">
    <property type="entry name" value="LysR_HTH_N"/>
</dbReference>
<dbReference type="InterPro" id="IPR036388">
    <property type="entry name" value="WH-like_DNA-bd_sf"/>
</dbReference>
<dbReference type="PANTHER" id="PTHR30427:SF1">
    <property type="entry name" value="TRANSCRIPTIONAL ACTIVATOR PROTEIN LYSR"/>
    <property type="match status" value="1"/>
</dbReference>
<dbReference type="Gene3D" id="3.40.190.290">
    <property type="match status" value="1"/>
</dbReference>
<keyword evidence="7" id="KW-1185">Reference proteome</keyword>
<comment type="similarity">
    <text evidence="1">Belongs to the LysR transcriptional regulatory family.</text>
</comment>
<evidence type="ECO:0000313" key="7">
    <source>
        <dbReference type="Proteomes" id="UP001196870"/>
    </source>
</evidence>
<keyword evidence="4" id="KW-0804">Transcription</keyword>
<keyword evidence="2" id="KW-0805">Transcription regulation</keyword>
<dbReference type="EMBL" id="JAAGBB010000049">
    <property type="protein sequence ID" value="MBR0668165.1"/>
    <property type="molecule type" value="Genomic_DNA"/>
</dbReference>
<dbReference type="Pfam" id="PF03466">
    <property type="entry name" value="LysR_substrate"/>
    <property type="match status" value="1"/>
</dbReference>
<dbReference type="CDD" id="cd08415">
    <property type="entry name" value="PBP2_LysR_opines_like"/>
    <property type="match status" value="1"/>
</dbReference>
<organism evidence="6 7">
    <name type="scientific">Plastoroseomonas hellenica</name>
    <dbReference type="NCBI Taxonomy" id="2687306"/>
    <lineage>
        <taxon>Bacteria</taxon>
        <taxon>Pseudomonadati</taxon>
        <taxon>Pseudomonadota</taxon>
        <taxon>Alphaproteobacteria</taxon>
        <taxon>Acetobacterales</taxon>
        <taxon>Acetobacteraceae</taxon>
        <taxon>Plastoroseomonas</taxon>
    </lineage>
</organism>
<dbReference type="InterPro" id="IPR036390">
    <property type="entry name" value="WH_DNA-bd_sf"/>
</dbReference>
<dbReference type="RefSeq" id="WP_211855939.1">
    <property type="nucleotide sequence ID" value="NZ_JAAGBB010000049.1"/>
</dbReference>
<dbReference type="PROSITE" id="PS50931">
    <property type="entry name" value="HTH_LYSR"/>
    <property type="match status" value="1"/>
</dbReference>
<dbReference type="PANTHER" id="PTHR30427">
    <property type="entry name" value="TRANSCRIPTIONAL ACTIVATOR PROTEIN LYSR"/>
    <property type="match status" value="1"/>
</dbReference>
<evidence type="ECO:0000256" key="3">
    <source>
        <dbReference type="ARBA" id="ARBA00023125"/>
    </source>
</evidence>
<dbReference type="Proteomes" id="UP001196870">
    <property type="component" value="Unassembled WGS sequence"/>
</dbReference>
<protein>
    <submittedName>
        <fullName evidence="6">LysR family transcriptional regulator</fullName>
    </submittedName>
</protein>